<dbReference type="Proteomes" id="UP001057375">
    <property type="component" value="Unassembled WGS sequence"/>
</dbReference>
<dbReference type="SUPFAM" id="SSF53756">
    <property type="entry name" value="UDP-Glycosyltransferase/glycogen phosphorylase"/>
    <property type="match status" value="1"/>
</dbReference>
<feature type="domain" description="Glycosyltransferase subfamily 4-like N-terminal" evidence="1">
    <location>
        <begin position="26"/>
        <end position="114"/>
    </location>
</feature>
<dbReference type="Gene3D" id="3.40.50.2000">
    <property type="entry name" value="Glycogen Phosphorylase B"/>
    <property type="match status" value="1"/>
</dbReference>
<dbReference type="Pfam" id="PF13477">
    <property type="entry name" value="Glyco_trans_4_2"/>
    <property type="match status" value="1"/>
</dbReference>
<evidence type="ECO:0000259" key="1">
    <source>
        <dbReference type="Pfam" id="PF13477"/>
    </source>
</evidence>
<protein>
    <recommendedName>
        <fullName evidence="1">Glycosyltransferase subfamily 4-like N-terminal domain-containing protein</fullName>
    </recommendedName>
</protein>
<sequence>VGDWCMKVAVIGGYGPSLINFRGPMLRAMKNAGHDVYGIAPTDSPDVPEKLAEMGIKFIEAPIKRKGMNAAKDLAALIALVKILKEIKPDVVISYTIKPIIYGSIAAKLTGTKKNLFHNHRPWLRFWTNIRQTRIALQAGQKHVPCRACLQPHCNVSKSG</sequence>
<evidence type="ECO:0000313" key="3">
    <source>
        <dbReference type="Proteomes" id="UP001057375"/>
    </source>
</evidence>
<keyword evidence="3" id="KW-1185">Reference proteome</keyword>
<gene>
    <name evidence="2" type="ORF">ADUPG1_003356</name>
</gene>
<dbReference type="EMBL" id="BQXS01004568">
    <property type="protein sequence ID" value="GKT37418.1"/>
    <property type="molecule type" value="Genomic_DNA"/>
</dbReference>
<feature type="non-terminal residue" evidence="2">
    <location>
        <position position="1"/>
    </location>
</feature>
<reference evidence="2" key="1">
    <citation type="submission" date="2022-03" db="EMBL/GenBank/DDBJ databases">
        <title>Draft genome sequence of Aduncisulcus paluster, a free-living microaerophilic Fornicata.</title>
        <authorList>
            <person name="Yuyama I."/>
            <person name="Kume K."/>
            <person name="Tamura T."/>
            <person name="Inagaki Y."/>
            <person name="Hashimoto T."/>
        </authorList>
    </citation>
    <scope>NUCLEOTIDE SEQUENCE</scope>
    <source>
        <strain evidence="2">NY0171</strain>
    </source>
</reference>
<dbReference type="InterPro" id="IPR028098">
    <property type="entry name" value="Glyco_trans_4-like_N"/>
</dbReference>
<accession>A0ABQ5KYB1</accession>
<name>A0ABQ5KYB1_9EUKA</name>
<proteinExistence type="predicted"/>
<comment type="caution">
    <text evidence="2">The sequence shown here is derived from an EMBL/GenBank/DDBJ whole genome shotgun (WGS) entry which is preliminary data.</text>
</comment>
<organism evidence="2 3">
    <name type="scientific">Aduncisulcus paluster</name>
    <dbReference type="NCBI Taxonomy" id="2918883"/>
    <lineage>
        <taxon>Eukaryota</taxon>
        <taxon>Metamonada</taxon>
        <taxon>Carpediemonas-like organisms</taxon>
        <taxon>Aduncisulcus</taxon>
    </lineage>
</organism>
<evidence type="ECO:0000313" key="2">
    <source>
        <dbReference type="EMBL" id="GKT37418.1"/>
    </source>
</evidence>